<dbReference type="InterPro" id="IPR050490">
    <property type="entry name" value="Bact_solute-bd_prot1"/>
</dbReference>
<feature type="chain" id="PRO_5046653302" evidence="4">
    <location>
        <begin position="23"/>
        <end position="408"/>
    </location>
</feature>
<dbReference type="EMBL" id="BSOP01000034">
    <property type="protein sequence ID" value="GLR52909.1"/>
    <property type="molecule type" value="Genomic_DNA"/>
</dbReference>
<proteinExistence type="inferred from homology"/>
<dbReference type="SUPFAM" id="SSF53850">
    <property type="entry name" value="Periplasmic binding protein-like II"/>
    <property type="match status" value="1"/>
</dbReference>
<dbReference type="Pfam" id="PF01547">
    <property type="entry name" value="SBP_bac_1"/>
    <property type="match status" value="1"/>
</dbReference>
<keyword evidence="4" id="KW-0732">Signal</keyword>
<dbReference type="Gene3D" id="3.40.190.10">
    <property type="entry name" value="Periplasmic binding protein-like II"/>
    <property type="match status" value="2"/>
</dbReference>
<dbReference type="InterPro" id="IPR006059">
    <property type="entry name" value="SBP"/>
</dbReference>
<evidence type="ECO:0000256" key="1">
    <source>
        <dbReference type="ARBA" id="ARBA00004418"/>
    </source>
</evidence>
<comment type="subcellular location">
    <subcellularLocation>
        <location evidence="1">Periplasm</location>
    </subcellularLocation>
</comment>
<protein>
    <submittedName>
        <fullName evidence="5">Sugar ABC transporter substrate-binding protein</fullName>
    </submittedName>
</protein>
<evidence type="ECO:0000256" key="2">
    <source>
        <dbReference type="ARBA" id="ARBA00008520"/>
    </source>
</evidence>
<evidence type="ECO:0000313" key="5">
    <source>
        <dbReference type="EMBL" id="GLR52909.1"/>
    </source>
</evidence>
<dbReference type="RefSeq" id="WP_244769450.1">
    <property type="nucleotide sequence ID" value="NZ_BSOP01000034.1"/>
</dbReference>
<reference evidence="6" key="1">
    <citation type="journal article" date="2019" name="Int. J. Syst. Evol. Microbiol.">
        <title>The Global Catalogue of Microorganisms (GCM) 10K type strain sequencing project: providing services to taxonomists for standard genome sequencing and annotation.</title>
        <authorList>
            <consortium name="The Broad Institute Genomics Platform"/>
            <consortium name="The Broad Institute Genome Sequencing Center for Infectious Disease"/>
            <person name="Wu L."/>
            <person name="Ma J."/>
        </authorList>
    </citation>
    <scope>NUCLEOTIDE SEQUENCE [LARGE SCALE GENOMIC DNA]</scope>
    <source>
        <strain evidence="6">NBRC 102122</strain>
    </source>
</reference>
<evidence type="ECO:0000256" key="3">
    <source>
        <dbReference type="ARBA" id="ARBA00022764"/>
    </source>
</evidence>
<name>A0ABQ5ZME2_9HYPH</name>
<comment type="caution">
    <text evidence="5">The sequence shown here is derived from an EMBL/GenBank/DDBJ whole genome shotgun (WGS) entry which is preliminary data.</text>
</comment>
<keyword evidence="3" id="KW-0574">Periplasm</keyword>
<keyword evidence="6" id="KW-1185">Reference proteome</keyword>
<evidence type="ECO:0000256" key="4">
    <source>
        <dbReference type="SAM" id="SignalP"/>
    </source>
</evidence>
<gene>
    <name evidence="5" type="ORF">GCM10007923_41240</name>
</gene>
<dbReference type="PANTHER" id="PTHR43649:SF12">
    <property type="entry name" value="DIACETYLCHITOBIOSE BINDING PROTEIN DASA"/>
    <property type="match status" value="1"/>
</dbReference>
<dbReference type="PANTHER" id="PTHR43649">
    <property type="entry name" value="ARABINOSE-BINDING PROTEIN-RELATED"/>
    <property type="match status" value="1"/>
</dbReference>
<comment type="similarity">
    <text evidence="2">Belongs to the bacterial solute-binding protein 1 family.</text>
</comment>
<organism evidence="5 6">
    <name type="scientific">Shinella yambaruensis</name>
    <dbReference type="NCBI Taxonomy" id="415996"/>
    <lineage>
        <taxon>Bacteria</taxon>
        <taxon>Pseudomonadati</taxon>
        <taxon>Pseudomonadota</taxon>
        <taxon>Alphaproteobacteria</taxon>
        <taxon>Hyphomicrobiales</taxon>
        <taxon>Rhizobiaceae</taxon>
        <taxon>Shinella</taxon>
    </lineage>
</organism>
<feature type="signal peptide" evidence="4">
    <location>
        <begin position="1"/>
        <end position="22"/>
    </location>
</feature>
<dbReference type="Proteomes" id="UP001156702">
    <property type="component" value="Unassembled WGS sequence"/>
</dbReference>
<evidence type="ECO:0000313" key="6">
    <source>
        <dbReference type="Proteomes" id="UP001156702"/>
    </source>
</evidence>
<accession>A0ABQ5ZME2</accession>
<sequence length="408" mass="44064">MKRRNLFIFAVLAALGSGPANAACSFSNEVPIKVLSAAFEAWKSVTDAMAECGNVQASLDQDFRLKQSAAFAANPALYQLGGVANNTIPQLLNEKRIRPLNDLVEKYGQHLKPNQLIKVGGDIVAIAMMVNTQEFAYRKDIFDELGLDVPKTYDQVFEAAEKIRQSGKVDYPLGGMTMSGWNMALEWLNVYASLAGDSFLNADGTPNFNNENGIKALELLKRASEYMDPEYLVSDSTFVQQQMQQGKIAMANIWASRAGAADNEAESKVVGKIYTAASPLAAEDARPVAMLFWDGIVIPRNISDEAAEAAFRVAMEGLDTEMVQAHNDDAVWLIEGYKPGRLAEGAVATASAQPSPISYPMTIEMGLIHSAIGNQISGFFTGAKSAEAALRAAEEEYGTAAREAGLLQ</sequence>